<evidence type="ECO:0000256" key="11">
    <source>
        <dbReference type="ARBA" id="ARBA00022801"/>
    </source>
</evidence>
<protein>
    <recommendedName>
        <fullName evidence="6">Ribonuclease HII</fullName>
        <ecNumber evidence="5">3.1.26.4</ecNumber>
    </recommendedName>
</protein>
<dbReference type="Gene3D" id="3.30.420.10">
    <property type="entry name" value="Ribonuclease H-like superfamily/Ribonuclease H"/>
    <property type="match status" value="1"/>
</dbReference>
<dbReference type="CDD" id="cd07182">
    <property type="entry name" value="RNase_HII_bacteria_HII_like"/>
    <property type="match status" value="1"/>
</dbReference>
<dbReference type="EMBL" id="MN739685">
    <property type="protein sequence ID" value="QHT21057.1"/>
    <property type="molecule type" value="Genomic_DNA"/>
</dbReference>
<dbReference type="InterPro" id="IPR012337">
    <property type="entry name" value="RNaseH-like_sf"/>
</dbReference>
<evidence type="ECO:0000256" key="2">
    <source>
        <dbReference type="ARBA" id="ARBA00004065"/>
    </source>
</evidence>
<dbReference type="AlphaFoldDB" id="A0A6C0DW44"/>
<dbReference type="EC" id="3.1.26.4" evidence="5"/>
<keyword evidence="7" id="KW-0963">Cytoplasm</keyword>
<evidence type="ECO:0000256" key="10">
    <source>
        <dbReference type="ARBA" id="ARBA00022759"/>
    </source>
</evidence>
<dbReference type="SUPFAM" id="SSF53098">
    <property type="entry name" value="Ribonuclease H-like"/>
    <property type="match status" value="1"/>
</dbReference>
<proteinExistence type="inferred from homology"/>
<dbReference type="PROSITE" id="PS51975">
    <property type="entry name" value="RNASE_H_2"/>
    <property type="match status" value="1"/>
</dbReference>
<dbReference type="GO" id="GO:0004523">
    <property type="term" value="F:RNA-DNA hybrid ribonuclease activity"/>
    <property type="evidence" value="ECO:0007669"/>
    <property type="project" value="UniProtKB-EC"/>
</dbReference>
<comment type="catalytic activity">
    <reaction evidence="1">
        <text>Endonucleolytic cleavage to 5'-phosphomonoester.</text>
        <dbReference type="EC" id="3.1.26.4"/>
    </reaction>
</comment>
<reference evidence="14" key="1">
    <citation type="journal article" date="2020" name="Nature">
        <title>Giant virus diversity and host interactions through global metagenomics.</title>
        <authorList>
            <person name="Schulz F."/>
            <person name="Roux S."/>
            <person name="Paez-Espino D."/>
            <person name="Jungbluth S."/>
            <person name="Walsh D.A."/>
            <person name="Denef V.J."/>
            <person name="McMahon K.D."/>
            <person name="Konstantinidis K.T."/>
            <person name="Eloe-Fadrosh E.A."/>
            <person name="Kyrpides N.C."/>
            <person name="Woyke T."/>
        </authorList>
    </citation>
    <scope>NUCLEOTIDE SEQUENCE</scope>
    <source>
        <strain evidence="14">GVMAG-M-3300023174-75</strain>
    </source>
</reference>
<dbReference type="GO" id="GO:0046872">
    <property type="term" value="F:metal ion binding"/>
    <property type="evidence" value="ECO:0007669"/>
    <property type="project" value="UniProtKB-KW"/>
</dbReference>
<dbReference type="GO" id="GO:0006298">
    <property type="term" value="P:mismatch repair"/>
    <property type="evidence" value="ECO:0007669"/>
    <property type="project" value="TreeGrafter"/>
</dbReference>
<dbReference type="InterPro" id="IPR036397">
    <property type="entry name" value="RNaseH_sf"/>
</dbReference>
<keyword evidence="8" id="KW-0540">Nuclease</keyword>
<comment type="subcellular location">
    <subcellularLocation>
        <location evidence="3">Cytoplasm</location>
    </subcellularLocation>
</comment>
<evidence type="ECO:0000259" key="13">
    <source>
        <dbReference type="PROSITE" id="PS51975"/>
    </source>
</evidence>
<dbReference type="InterPro" id="IPR001352">
    <property type="entry name" value="RNase_HII/HIII"/>
</dbReference>
<evidence type="ECO:0000256" key="7">
    <source>
        <dbReference type="ARBA" id="ARBA00022490"/>
    </source>
</evidence>
<dbReference type="PANTHER" id="PTHR10954:SF23">
    <property type="entry name" value="RIBONUCLEASE"/>
    <property type="match status" value="1"/>
</dbReference>
<name>A0A6C0DW44_9ZZZZ</name>
<evidence type="ECO:0000256" key="3">
    <source>
        <dbReference type="ARBA" id="ARBA00004496"/>
    </source>
</evidence>
<dbReference type="GO" id="GO:0032299">
    <property type="term" value="C:ribonuclease H2 complex"/>
    <property type="evidence" value="ECO:0007669"/>
    <property type="project" value="TreeGrafter"/>
</dbReference>
<dbReference type="InterPro" id="IPR024567">
    <property type="entry name" value="RNase_HII/HIII_dom"/>
</dbReference>
<dbReference type="GO" id="GO:0003723">
    <property type="term" value="F:RNA binding"/>
    <property type="evidence" value="ECO:0007669"/>
    <property type="project" value="InterPro"/>
</dbReference>
<accession>A0A6C0DW44</accession>
<evidence type="ECO:0000256" key="12">
    <source>
        <dbReference type="ARBA" id="ARBA00023211"/>
    </source>
</evidence>
<organism evidence="14">
    <name type="scientific">viral metagenome</name>
    <dbReference type="NCBI Taxonomy" id="1070528"/>
    <lineage>
        <taxon>unclassified sequences</taxon>
        <taxon>metagenomes</taxon>
        <taxon>organismal metagenomes</taxon>
    </lineage>
</organism>
<keyword evidence="9" id="KW-0479">Metal-binding</keyword>
<evidence type="ECO:0000256" key="1">
    <source>
        <dbReference type="ARBA" id="ARBA00000077"/>
    </source>
</evidence>
<evidence type="ECO:0000256" key="6">
    <source>
        <dbReference type="ARBA" id="ARBA00019179"/>
    </source>
</evidence>
<evidence type="ECO:0000256" key="5">
    <source>
        <dbReference type="ARBA" id="ARBA00012180"/>
    </source>
</evidence>
<evidence type="ECO:0000256" key="8">
    <source>
        <dbReference type="ARBA" id="ARBA00022722"/>
    </source>
</evidence>
<dbReference type="Pfam" id="PF01351">
    <property type="entry name" value="RNase_HII"/>
    <property type="match status" value="1"/>
</dbReference>
<evidence type="ECO:0000313" key="14">
    <source>
        <dbReference type="EMBL" id="QHT21057.1"/>
    </source>
</evidence>
<comment type="function">
    <text evidence="2">Endonuclease that specifically degrades the RNA of RNA-DNA hybrids.</text>
</comment>
<feature type="domain" description="RNase H type-2" evidence="13">
    <location>
        <begin position="18"/>
        <end position="243"/>
    </location>
</feature>
<dbReference type="PANTHER" id="PTHR10954">
    <property type="entry name" value="RIBONUCLEASE H2 SUBUNIT A"/>
    <property type="match status" value="1"/>
</dbReference>
<keyword evidence="11" id="KW-0378">Hydrolase</keyword>
<keyword evidence="12" id="KW-0464">Manganese</keyword>
<dbReference type="InterPro" id="IPR022898">
    <property type="entry name" value="RNase_HII"/>
</dbReference>
<comment type="similarity">
    <text evidence="4">Belongs to the RNase HII family.</text>
</comment>
<keyword evidence="10" id="KW-0255">Endonuclease</keyword>
<evidence type="ECO:0000256" key="4">
    <source>
        <dbReference type="ARBA" id="ARBA00007383"/>
    </source>
</evidence>
<sequence>MSKVIKSCLLKKYYNNTLFEIGIDEAGRGPMFGRVYSAAVILPANETFKYEYLKDSKKFTSQKKISEVADYIKQNALFWAVCYEDEKTIDTLNIRNATLKAMHNAISVILDKYYKTNNTNNIDKTNDLNAQFYLLIDGNDFKCYTYFCRTSNVIKQLNNVLVEGGDNKYCSIAAASILAKVERDNYIRAMCLQFPKLDTYYGLFNNKGYGTIKHMEGIKKYGISKWHRTTYGCCKDMHVNDDEFYV</sequence>
<dbReference type="GO" id="GO:0005737">
    <property type="term" value="C:cytoplasm"/>
    <property type="evidence" value="ECO:0007669"/>
    <property type="project" value="UniProtKB-SubCell"/>
</dbReference>
<evidence type="ECO:0000256" key="9">
    <source>
        <dbReference type="ARBA" id="ARBA00022723"/>
    </source>
</evidence>
<dbReference type="GO" id="GO:0043137">
    <property type="term" value="P:DNA replication, removal of RNA primer"/>
    <property type="evidence" value="ECO:0007669"/>
    <property type="project" value="TreeGrafter"/>
</dbReference>